<keyword evidence="4 7" id="KW-1015">Disulfide bond</keyword>
<dbReference type="GO" id="GO:0005737">
    <property type="term" value="C:cytoplasm"/>
    <property type="evidence" value="ECO:0007669"/>
    <property type="project" value="TreeGrafter"/>
</dbReference>
<dbReference type="RefSeq" id="WP_089970398.1">
    <property type="nucleotide sequence ID" value="NZ_FOCQ01000012.1"/>
</dbReference>
<evidence type="ECO:0000256" key="4">
    <source>
        <dbReference type="ARBA" id="ARBA00023157"/>
    </source>
</evidence>
<dbReference type="PIRSF" id="PIRSF000077">
    <property type="entry name" value="Thioredoxin"/>
    <property type="match status" value="1"/>
</dbReference>
<dbReference type="GO" id="GO:0015035">
    <property type="term" value="F:protein-disulfide reductase activity"/>
    <property type="evidence" value="ECO:0007669"/>
    <property type="project" value="InterPro"/>
</dbReference>
<evidence type="ECO:0000256" key="1">
    <source>
        <dbReference type="ARBA" id="ARBA00008987"/>
    </source>
</evidence>
<comment type="similarity">
    <text evidence="1 6">Belongs to the thioredoxin family.</text>
</comment>
<keyword evidence="5 7" id="KW-0676">Redox-active center</keyword>
<dbReference type="PANTHER" id="PTHR45663:SF11">
    <property type="entry name" value="GEO12009P1"/>
    <property type="match status" value="1"/>
</dbReference>
<dbReference type="InterPro" id="IPR013766">
    <property type="entry name" value="Thioredoxin_domain"/>
</dbReference>
<evidence type="ECO:0000256" key="7">
    <source>
        <dbReference type="PIRSR" id="PIRSR000077-4"/>
    </source>
</evidence>
<gene>
    <name evidence="9" type="ORF">SAMN05444955_112105</name>
</gene>
<keyword evidence="3" id="KW-0249">Electron transport</keyword>
<name>A0A1H8GWI2_9BACL</name>
<dbReference type="SUPFAM" id="SSF52833">
    <property type="entry name" value="Thioredoxin-like"/>
    <property type="match status" value="1"/>
</dbReference>
<dbReference type="PROSITE" id="PS51352">
    <property type="entry name" value="THIOREDOXIN_2"/>
    <property type="match status" value="1"/>
</dbReference>
<reference evidence="9 10" key="1">
    <citation type="submission" date="2016-10" db="EMBL/GenBank/DDBJ databases">
        <authorList>
            <person name="de Groot N.N."/>
        </authorList>
    </citation>
    <scope>NUCLEOTIDE SEQUENCE [LARGE SCALE GENOMIC DNA]</scope>
    <source>
        <strain evidence="9 10">DSM 46701</strain>
    </source>
</reference>
<dbReference type="EMBL" id="FOCQ01000012">
    <property type="protein sequence ID" value="SEN48326.1"/>
    <property type="molecule type" value="Genomic_DNA"/>
</dbReference>
<dbReference type="PRINTS" id="PR00421">
    <property type="entry name" value="THIOREDOXIN"/>
</dbReference>
<evidence type="ECO:0000256" key="3">
    <source>
        <dbReference type="ARBA" id="ARBA00022982"/>
    </source>
</evidence>
<keyword evidence="10" id="KW-1185">Reference proteome</keyword>
<evidence type="ECO:0000313" key="9">
    <source>
        <dbReference type="EMBL" id="SEN48326.1"/>
    </source>
</evidence>
<accession>A0A1H8GWI2</accession>
<organism evidence="9 10">
    <name type="scientific">Lihuaxuella thermophila</name>
    <dbReference type="NCBI Taxonomy" id="1173111"/>
    <lineage>
        <taxon>Bacteria</taxon>
        <taxon>Bacillati</taxon>
        <taxon>Bacillota</taxon>
        <taxon>Bacilli</taxon>
        <taxon>Bacillales</taxon>
        <taxon>Thermoactinomycetaceae</taxon>
        <taxon>Lihuaxuella</taxon>
    </lineage>
</organism>
<dbReference type="InterPro" id="IPR005746">
    <property type="entry name" value="Thioredoxin"/>
</dbReference>
<dbReference type="AlphaFoldDB" id="A0A1H8GWI2"/>
<dbReference type="STRING" id="1173111.SAMN05444955_112105"/>
<dbReference type="PANTHER" id="PTHR45663">
    <property type="entry name" value="GEO12009P1"/>
    <property type="match status" value="1"/>
</dbReference>
<dbReference type="Proteomes" id="UP000199695">
    <property type="component" value="Unassembled WGS sequence"/>
</dbReference>
<dbReference type="CDD" id="cd02947">
    <property type="entry name" value="TRX_family"/>
    <property type="match status" value="1"/>
</dbReference>
<sequence>MRKLDQNSFAEFIREGDKVVEFSADWCVDCKRVAPDMPAIAEKFAGQFEFGELDVDEARSIAEEYNVKGIPTFIVFRNGQEAGRLPSRDAKTKEQIETFLSEMSQVQK</sequence>
<proteinExistence type="inferred from homology"/>
<feature type="disulfide bond" description="Redox-active" evidence="7">
    <location>
        <begin position="27"/>
        <end position="30"/>
    </location>
</feature>
<evidence type="ECO:0000313" key="10">
    <source>
        <dbReference type="Proteomes" id="UP000199695"/>
    </source>
</evidence>
<evidence type="ECO:0000256" key="5">
    <source>
        <dbReference type="ARBA" id="ARBA00023284"/>
    </source>
</evidence>
<evidence type="ECO:0000256" key="6">
    <source>
        <dbReference type="PIRNR" id="PIRNR000077"/>
    </source>
</evidence>
<dbReference type="Gene3D" id="3.40.30.10">
    <property type="entry name" value="Glutaredoxin"/>
    <property type="match status" value="1"/>
</dbReference>
<dbReference type="OrthoDB" id="7629852at2"/>
<keyword evidence="2" id="KW-0813">Transport</keyword>
<feature type="domain" description="Thioredoxin" evidence="8">
    <location>
        <begin position="1"/>
        <end position="105"/>
    </location>
</feature>
<dbReference type="InterPro" id="IPR036249">
    <property type="entry name" value="Thioredoxin-like_sf"/>
</dbReference>
<protein>
    <recommendedName>
        <fullName evidence="6">Thioredoxin</fullName>
    </recommendedName>
</protein>
<evidence type="ECO:0000259" key="8">
    <source>
        <dbReference type="PROSITE" id="PS51352"/>
    </source>
</evidence>
<dbReference type="Pfam" id="PF00085">
    <property type="entry name" value="Thioredoxin"/>
    <property type="match status" value="1"/>
</dbReference>
<evidence type="ECO:0000256" key="2">
    <source>
        <dbReference type="ARBA" id="ARBA00022448"/>
    </source>
</evidence>